<keyword evidence="3" id="KW-0396">Initiation factor</keyword>
<dbReference type="PROSITE" id="PS51371">
    <property type="entry name" value="CBS"/>
    <property type="match status" value="2"/>
</dbReference>
<organism evidence="3 4">
    <name type="scientific">Natronincola peptidivorans</name>
    <dbReference type="NCBI Taxonomy" id="426128"/>
    <lineage>
        <taxon>Bacteria</taxon>
        <taxon>Bacillati</taxon>
        <taxon>Bacillota</taxon>
        <taxon>Clostridia</taxon>
        <taxon>Peptostreptococcales</taxon>
        <taxon>Natronincolaceae</taxon>
        <taxon>Natronincola</taxon>
    </lineage>
</organism>
<proteinExistence type="predicted"/>
<dbReference type="Gene3D" id="3.90.550.10">
    <property type="entry name" value="Spore Coat Polysaccharide Biosynthesis Protein SpsA, Chain A"/>
    <property type="match status" value="1"/>
</dbReference>
<dbReference type="RefSeq" id="WP_170834662.1">
    <property type="nucleotide sequence ID" value="NZ_FOHU01000002.1"/>
</dbReference>
<keyword evidence="1" id="KW-0129">CBS domain</keyword>
<evidence type="ECO:0000256" key="1">
    <source>
        <dbReference type="PROSITE-ProRule" id="PRU00703"/>
    </source>
</evidence>
<dbReference type="CDD" id="cd04607">
    <property type="entry name" value="CBS_pair_NTP_transferase_assoc"/>
    <property type="match status" value="1"/>
</dbReference>
<evidence type="ECO:0000313" key="4">
    <source>
        <dbReference type="Proteomes" id="UP000199568"/>
    </source>
</evidence>
<accession>A0A1H9ZS31</accession>
<dbReference type="Gene3D" id="3.10.580.10">
    <property type="entry name" value="CBS-domain"/>
    <property type="match status" value="1"/>
</dbReference>
<evidence type="ECO:0000313" key="3">
    <source>
        <dbReference type="EMBL" id="SES84485.1"/>
    </source>
</evidence>
<dbReference type="SUPFAM" id="SSF54631">
    <property type="entry name" value="CBS-domain pair"/>
    <property type="match status" value="1"/>
</dbReference>
<dbReference type="AlphaFoldDB" id="A0A1H9ZS31"/>
<dbReference type="InterPro" id="IPR002826">
    <property type="entry name" value="MptE-like"/>
</dbReference>
<dbReference type="InterPro" id="IPR000644">
    <property type="entry name" value="CBS_dom"/>
</dbReference>
<dbReference type="InterPro" id="IPR046342">
    <property type="entry name" value="CBS_dom_sf"/>
</dbReference>
<gene>
    <name evidence="3" type="ORF">SAMN05660297_00696</name>
</gene>
<dbReference type="Proteomes" id="UP000199568">
    <property type="component" value="Unassembled WGS sequence"/>
</dbReference>
<feature type="domain" description="CBS" evidence="2">
    <location>
        <begin position="678"/>
        <end position="736"/>
    </location>
</feature>
<dbReference type="Pfam" id="PF01973">
    <property type="entry name" value="MptE-like"/>
    <property type="match status" value="1"/>
</dbReference>
<dbReference type="Pfam" id="PF00571">
    <property type="entry name" value="CBS"/>
    <property type="match status" value="2"/>
</dbReference>
<dbReference type="CDD" id="cd06426">
    <property type="entry name" value="NTP_transferase_like_2"/>
    <property type="match status" value="1"/>
</dbReference>
<dbReference type="GO" id="GO:0003743">
    <property type="term" value="F:translation initiation factor activity"/>
    <property type="evidence" value="ECO:0007669"/>
    <property type="project" value="UniProtKB-KW"/>
</dbReference>
<reference evidence="3 4" key="1">
    <citation type="submission" date="2016-10" db="EMBL/GenBank/DDBJ databases">
        <authorList>
            <person name="de Groot N.N."/>
        </authorList>
    </citation>
    <scope>NUCLEOTIDE SEQUENCE [LARGE SCALE GENOMIC DNA]</scope>
    <source>
        <strain evidence="3 4">DSM 18979</strain>
    </source>
</reference>
<sequence length="1033" mass="120267">MLTDNINFLRMEYPSLYQRMKEIESTIDEGFIKLEDTRNGEKTLKIQKEGKGIYLHSKYDPVREASTILDQYEKTEVIDEDVYVIFYGVGLGYHIDLFVHKYNNISFSIYEPIEEIMYHFLSNKNLQKLALKNINCIAAENREEDREIFFREMLKNKDKRIIVFPLPSYEKNFPKNYEVFLQTFKEMVIDERSSWGTNYAFQKRWVSNSMRNFKEVLRSPNILLNKKGQFEGKPAVLVAAGPSLDDEIEHLRYIKEKDLAYIFTVGSAINTLIHHNIYPHAACTYDPSKENQKVFQNIVEKDIKEIPLVFGSSVAFEILQKYPGKKLHMITSQDVTAAYYLKARSGEMIQGVMDAPSIAVITLQLLYELGFGKIILVGQNLAYLNEKNYADGIDYHKKLVTNGEFGNSIKVKDVYGREIMTNDSYNRMRQQMEAYLEEFKGIEVINATKGGAHIQGTIFIPLNEVIENDLRKPVVNKNWYIIDNKNYDTEHMKQQMKKMDIAYKKAKLLFKEAKEILNKIEKLAKSRNFQQLEKMYQKLDIVFPKIQKNHYLNTFILPRNRVSYQIFISEMTDIQRENSKIKRAEGVINAVGKLIFACERDMTYVEKAFQKIHEEIKIYIDDEEVTIKGTNSDIMQELPKIKTKEEPEKLSLTEEKKTTECHDTVKEMFNQIKKQDSMIVEKLSVEKNDTLKYTMEVIDQNAKGIALVIDDNGRLEGTVTDGDIRRAIIKGICLEEYVENVMNKNFIFVNENYSEKFIRNIFDQKSIFQIPVLDEEMKVIDIIFYQDFIKKPTKENWAVIMAGGIGRRLMPLTMDTPKPMLSVGSKPILETIIEQLKTYGYENILLCLNYKSHIIENYFQDGKAFDVNIQYIKEEKPLGTAGAIKLAQSYLQEPFLVINGDILTKLNFDEFMNYHEKHQNKITIAARRHEFEIPYGVLAIENEKVASLKEKPSTSMFINGGIYCLSPETINDIPENQYFNITELIQKAIDKNEKVGSFPITEYWMDIGQVEDYHQANTDYQELFRREASATKE</sequence>
<evidence type="ECO:0000259" key="2">
    <source>
        <dbReference type="PROSITE" id="PS51371"/>
    </source>
</evidence>
<dbReference type="STRING" id="426128.SAMN05660297_00696"/>
<feature type="domain" description="CBS" evidence="2">
    <location>
        <begin position="742"/>
        <end position="799"/>
    </location>
</feature>
<dbReference type="InterPro" id="IPR050486">
    <property type="entry name" value="Mannose-1P_guanyltransferase"/>
</dbReference>
<dbReference type="Pfam" id="PF00483">
    <property type="entry name" value="NTP_transferase"/>
    <property type="match status" value="1"/>
</dbReference>
<dbReference type="PANTHER" id="PTHR22572">
    <property type="entry name" value="SUGAR-1-PHOSPHATE GUANYL TRANSFERASE"/>
    <property type="match status" value="1"/>
</dbReference>
<keyword evidence="3" id="KW-0648">Protein biosynthesis</keyword>
<dbReference type="SUPFAM" id="SSF53448">
    <property type="entry name" value="Nucleotide-diphospho-sugar transferases"/>
    <property type="match status" value="1"/>
</dbReference>
<dbReference type="InterPro" id="IPR005835">
    <property type="entry name" value="NTP_transferase_dom"/>
</dbReference>
<dbReference type="InterPro" id="IPR029044">
    <property type="entry name" value="Nucleotide-diphossugar_trans"/>
</dbReference>
<protein>
    <submittedName>
        <fullName evidence="3">Nucleoside-diphosphate-sugar pyrophosphorylase involved in lipopolysaccharide biosynthesis/translation initiation factor 2B, gamma/epsilon subunits (eIF-2Bgamma/eIF-2Bepsilon)</fullName>
    </submittedName>
</protein>
<name>A0A1H9ZS31_9FIRM</name>
<keyword evidence="4" id="KW-1185">Reference proteome</keyword>
<dbReference type="EMBL" id="FOHU01000002">
    <property type="protein sequence ID" value="SES84485.1"/>
    <property type="molecule type" value="Genomic_DNA"/>
</dbReference>